<dbReference type="Proteomes" id="UP001431754">
    <property type="component" value="Segment"/>
</dbReference>
<dbReference type="InterPro" id="IPR003593">
    <property type="entry name" value="AAA+_ATPase"/>
</dbReference>
<reference evidence="2" key="1">
    <citation type="submission" date="2023-04" db="EMBL/GenBank/DDBJ databases">
        <title>Virulent bacteriophage PVP-XSN from an Vibrio parahaemolyticus isolate: Characterization and complete genome sequence.</title>
        <authorList>
            <person name="Qi T."/>
            <person name="Lyu S."/>
            <person name="Liu L."/>
            <person name="Guo Q."/>
            <person name="Shen W."/>
            <person name="Han M."/>
            <person name="Xiong F."/>
            <person name="Lou B."/>
            <person name="Xu H."/>
        </authorList>
    </citation>
    <scope>NUCLEOTIDE SEQUENCE</scope>
</reference>
<dbReference type="Gene3D" id="3.40.50.300">
    <property type="entry name" value="P-loop containing nucleotide triphosphate hydrolases"/>
    <property type="match status" value="1"/>
</dbReference>
<dbReference type="GO" id="GO:0006260">
    <property type="term" value="P:DNA replication"/>
    <property type="evidence" value="ECO:0007669"/>
    <property type="project" value="TreeGrafter"/>
</dbReference>
<protein>
    <submittedName>
        <fullName evidence="2">ATP-binding protein</fullName>
    </submittedName>
</protein>
<dbReference type="GO" id="GO:0005524">
    <property type="term" value="F:ATP binding"/>
    <property type="evidence" value="ECO:0007669"/>
    <property type="project" value="UniProtKB-KW"/>
</dbReference>
<accession>A0AAX3Y5G5</accession>
<dbReference type="CDD" id="cd00009">
    <property type="entry name" value="AAA"/>
    <property type="match status" value="1"/>
</dbReference>
<organism evidence="2 3">
    <name type="scientific">Vibrio phage PVP-XSN</name>
    <dbReference type="NCBI Taxonomy" id="3056214"/>
    <lineage>
        <taxon>Viruses</taxon>
        <taxon>Duplodnaviria</taxon>
        <taxon>Heunggongvirae</taxon>
        <taxon>Uroviricota</taxon>
        <taxon>Caudoviricetes</taxon>
    </lineage>
</organism>
<dbReference type="Pfam" id="PF01695">
    <property type="entry name" value="IstB_IS21"/>
    <property type="match status" value="1"/>
</dbReference>
<dbReference type="PANTHER" id="PTHR30050">
    <property type="entry name" value="CHROMOSOMAL REPLICATION INITIATOR PROTEIN DNAA"/>
    <property type="match status" value="1"/>
</dbReference>
<dbReference type="SUPFAM" id="SSF52540">
    <property type="entry name" value="P-loop containing nucleoside triphosphate hydrolases"/>
    <property type="match status" value="1"/>
</dbReference>
<dbReference type="InterPro" id="IPR027417">
    <property type="entry name" value="P-loop_NTPase"/>
</dbReference>
<dbReference type="SMART" id="SM00382">
    <property type="entry name" value="AAA"/>
    <property type="match status" value="1"/>
</dbReference>
<name>A0AAX3Y5G5_9CAUD</name>
<gene>
    <name evidence="2" type="ORF">PVP_XSN000043</name>
</gene>
<sequence>MMMVASNVKPLFGGPQETKHCEIHGDYDSTKIEVAGREIWSDCPSCARKKIDDEDKRLRQAAIRAQEQAKAQQLFGRAAIPKRFVTRTLESYTARTEGETKALNAASKYAQNWDENRDNGTSLIFTGNPGTGKTHLAVGIARKVMEQSGTAMYTRVIEIAQSVKETYSGNGKTERQVIRSFSDPDLLIIDEVGRQYGTDAEKMYLFEVINARYEECKPTILISNLNINQLKEYIDPAAMDRLREGGGRMIAFDWDSSRGNF</sequence>
<keyword evidence="2" id="KW-0067">ATP-binding</keyword>
<keyword evidence="2" id="KW-0547">Nucleotide-binding</keyword>
<dbReference type="PANTHER" id="PTHR30050:SF4">
    <property type="entry name" value="ATP-BINDING PROTEIN RV3427C IN INSERTION SEQUENCE-RELATED"/>
    <property type="match status" value="1"/>
</dbReference>
<evidence type="ECO:0000313" key="2">
    <source>
        <dbReference type="EMBL" id="WJZ69956.1"/>
    </source>
</evidence>
<proteinExistence type="predicted"/>
<evidence type="ECO:0000313" key="3">
    <source>
        <dbReference type="Proteomes" id="UP001431754"/>
    </source>
</evidence>
<feature type="domain" description="AAA+ ATPase" evidence="1">
    <location>
        <begin position="119"/>
        <end position="256"/>
    </location>
</feature>
<dbReference type="InterPro" id="IPR002611">
    <property type="entry name" value="IstB_ATP-bd"/>
</dbReference>
<dbReference type="EMBL" id="OQ851295">
    <property type="protein sequence ID" value="WJZ69956.1"/>
    <property type="molecule type" value="Genomic_DNA"/>
</dbReference>
<evidence type="ECO:0000259" key="1">
    <source>
        <dbReference type="SMART" id="SM00382"/>
    </source>
</evidence>